<dbReference type="Proteomes" id="UP000182743">
    <property type="component" value="Unassembled WGS sequence"/>
</dbReference>
<protein>
    <submittedName>
        <fullName evidence="1">Uncharacterized protein</fullName>
    </submittedName>
</protein>
<evidence type="ECO:0000313" key="1">
    <source>
        <dbReference type="EMBL" id="OIQ07719.1"/>
    </source>
</evidence>
<sequence length="70" mass="7805">MEENINSIRGKGIMVKSSRSPVVKKGKNGGSLRLRLPHITNYIKGTLGVAARMKSCHPYYYGLIFLRKLG</sequence>
<evidence type="ECO:0000313" key="2">
    <source>
        <dbReference type="Proteomes" id="UP000182743"/>
    </source>
</evidence>
<organism evidence="1 2">
    <name type="scientific">Neomoorella thermoacetica</name>
    <name type="common">Clostridium thermoaceticum</name>
    <dbReference type="NCBI Taxonomy" id="1525"/>
    <lineage>
        <taxon>Bacteria</taxon>
        <taxon>Bacillati</taxon>
        <taxon>Bacillota</taxon>
        <taxon>Clostridia</taxon>
        <taxon>Neomoorellales</taxon>
        <taxon>Neomoorellaceae</taxon>
        <taxon>Neomoorella</taxon>
    </lineage>
</organism>
<proteinExistence type="predicted"/>
<accession>A0A1J5JT23</accession>
<dbReference type="AlphaFoldDB" id="A0A1J5JT23"/>
<dbReference type="RefSeq" id="WP_071521584.1">
    <property type="nucleotide sequence ID" value="NZ_CP136416.1"/>
</dbReference>
<dbReference type="EMBL" id="MIHH01000031">
    <property type="protein sequence ID" value="OIQ07719.1"/>
    <property type="molecule type" value="Genomic_DNA"/>
</dbReference>
<gene>
    <name evidence="1" type="ORF">MOOR_26730</name>
</gene>
<name>A0A1J5JT23_NEOTH</name>
<reference evidence="1 2" key="1">
    <citation type="submission" date="2016-08" db="EMBL/GenBank/DDBJ databases">
        <title>Genome-based comparison of Moorella thermoacetic strains.</title>
        <authorList>
            <person name="Poehlein A."/>
            <person name="Bengelsdorf F.R."/>
            <person name="Esser C."/>
            <person name="Duerre P."/>
            <person name="Daniel R."/>
        </authorList>
    </citation>
    <scope>NUCLEOTIDE SEQUENCE [LARGE SCALE GENOMIC DNA]</scope>
    <source>
        <strain evidence="1 2">DSM 11768</strain>
    </source>
</reference>
<comment type="caution">
    <text evidence="1">The sequence shown here is derived from an EMBL/GenBank/DDBJ whole genome shotgun (WGS) entry which is preliminary data.</text>
</comment>